<dbReference type="AlphaFoldDB" id="A0A5C6AFC2"/>
<comment type="caution">
    <text evidence="2">The sequence shown here is derived from an EMBL/GenBank/DDBJ whole genome shotgun (WGS) entry which is preliminary data.</text>
</comment>
<dbReference type="RefSeq" id="WP_146445009.1">
    <property type="nucleotide sequence ID" value="NZ_SJPR01000002.1"/>
</dbReference>
<evidence type="ECO:0000313" key="2">
    <source>
        <dbReference type="EMBL" id="TWT98130.1"/>
    </source>
</evidence>
<reference evidence="2 3" key="1">
    <citation type="submission" date="2019-02" db="EMBL/GenBank/DDBJ databases">
        <title>Deep-cultivation of Planctomycetes and their phenomic and genomic characterization uncovers novel biology.</title>
        <authorList>
            <person name="Wiegand S."/>
            <person name="Jogler M."/>
            <person name="Boedeker C."/>
            <person name="Pinto D."/>
            <person name="Vollmers J."/>
            <person name="Rivas-Marin E."/>
            <person name="Kohn T."/>
            <person name="Peeters S.H."/>
            <person name="Heuer A."/>
            <person name="Rast P."/>
            <person name="Oberbeckmann S."/>
            <person name="Bunk B."/>
            <person name="Jeske O."/>
            <person name="Meyerdierks A."/>
            <person name="Storesund J.E."/>
            <person name="Kallscheuer N."/>
            <person name="Luecker S."/>
            <person name="Lage O.M."/>
            <person name="Pohl T."/>
            <person name="Merkel B.J."/>
            <person name="Hornburger P."/>
            <person name="Mueller R.-W."/>
            <person name="Bruemmer F."/>
            <person name="Labrenz M."/>
            <person name="Spormann A.M."/>
            <person name="Op Den Camp H."/>
            <person name="Overmann J."/>
            <person name="Amann R."/>
            <person name="Jetten M.S.M."/>
            <person name="Mascher T."/>
            <person name="Medema M.H."/>
            <person name="Devos D.P."/>
            <person name="Kaster A.-K."/>
            <person name="Ovreas L."/>
            <person name="Rohde M."/>
            <person name="Galperin M.Y."/>
            <person name="Jogler C."/>
        </authorList>
    </citation>
    <scope>NUCLEOTIDE SEQUENCE [LARGE SCALE GENOMIC DNA]</scope>
    <source>
        <strain evidence="2 3">Pla108</strain>
    </source>
</reference>
<dbReference type="SUPFAM" id="SSF53335">
    <property type="entry name" value="S-adenosyl-L-methionine-dependent methyltransferases"/>
    <property type="match status" value="1"/>
</dbReference>
<evidence type="ECO:0000313" key="3">
    <source>
        <dbReference type="Proteomes" id="UP000317421"/>
    </source>
</evidence>
<feature type="domain" description="Methyltransferase FkbM" evidence="1">
    <location>
        <begin position="55"/>
        <end position="230"/>
    </location>
</feature>
<sequence length="258" mass="28645">MSDVHEFDNGVRVYDHHLLDTQRERYQKRNVHEEDEEDAFLAIIHGLPHNACYVNVGAAIGYYPLLARRLRSDLRIHCFEPLPRHRQFFRENIALNGFSEADFAIYETAVSTAPGRVVLRDESYGSAVAPGSPTLGRRAKDFVKRLIGKGDATPTLTVKSIGLDEIGQAIGGGDIDFLQMDIQGHEEPVLNAYFAKNRTASGAIKSIMVGTHGAAIHDACRDMFHRHGFQLRIDEPHTENQPDGILYGGVNQPANATT</sequence>
<dbReference type="Pfam" id="PF05050">
    <property type="entry name" value="Methyltransf_21"/>
    <property type="match status" value="1"/>
</dbReference>
<dbReference type="InterPro" id="IPR006342">
    <property type="entry name" value="FkbM_mtfrase"/>
</dbReference>
<organism evidence="2 3">
    <name type="scientific">Botrimarina colliarenosi</name>
    <dbReference type="NCBI Taxonomy" id="2528001"/>
    <lineage>
        <taxon>Bacteria</taxon>
        <taxon>Pseudomonadati</taxon>
        <taxon>Planctomycetota</taxon>
        <taxon>Planctomycetia</taxon>
        <taxon>Pirellulales</taxon>
        <taxon>Lacipirellulaceae</taxon>
        <taxon>Botrimarina</taxon>
    </lineage>
</organism>
<gene>
    <name evidence="2" type="ORF">Pla108_22870</name>
</gene>
<keyword evidence="3" id="KW-1185">Reference proteome</keyword>
<dbReference type="Proteomes" id="UP000317421">
    <property type="component" value="Unassembled WGS sequence"/>
</dbReference>
<dbReference type="InterPro" id="IPR052514">
    <property type="entry name" value="SAM-dependent_MTase"/>
</dbReference>
<dbReference type="InterPro" id="IPR029063">
    <property type="entry name" value="SAM-dependent_MTases_sf"/>
</dbReference>
<proteinExistence type="predicted"/>
<dbReference type="EMBL" id="SJPR01000002">
    <property type="protein sequence ID" value="TWT98130.1"/>
    <property type="molecule type" value="Genomic_DNA"/>
</dbReference>
<evidence type="ECO:0000259" key="1">
    <source>
        <dbReference type="Pfam" id="PF05050"/>
    </source>
</evidence>
<accession>A0A5C6AFC2</accession>
<dbReference type="PANTHER" id="PTHR34203:SF13">
    <property type="entry name" value="EXPRESSED PROTEIN"/>
    <property type="match status" value="1"/>
</dbReference>
<name>A0A5C6AFC2_9BACT</name>
<dbReference type="OrthoDB" id="261740at2"/>
<dbReference type="PANTHER" id="PTHR34203">
    <property type="entry name" value="METHYLTRANSFERASE, FKBM FAMILY PROTEIN"/>
    <property type="match status" value="1"/>
</dbReference>
<dbReference type="Gene3D" id="3.40.50.150">
    <property type="entry name" value="Vaccinia Virus protein VP39"/>
    <property type="match status" value="1"/>
</dbReference>
<protein>
    <recommendedName>
        <fullName evidence="1">Methyltransferase FkbM domain-containing protein</fullName>
    </recommendedName>
</protein>
<dbReference type="NCBIfam" id="TIGR01444">
    <property type="entry name" value="fkbM_fam"/>
    <property type="match status" value="1"/>
</dbReference>